<keyword evidence="1" id="KW-0378">Hydrolase</keyword>
<dbReference type="EMBL" id="JAGQHR010000761">
    <property type="protein sequence ID" value="MCA9729596.1"/>
    <property type="molecule type" value="Genomic_DNA"/>
</dbReference>
<dbReference type="GO" id="GO:0004180">
    <property type="term" value="F:carboxypeptidase activity"/>
    <property type="evidence" value="ECO:0007669"/>
    <property type="project" value="UniProtKB-KW"/>
</dbReference>
<proteinExistence type="predicted"/>
<dbReference type="SUPFAM" id="SSF49464">
    <property type="entry name" value="Carboxypeptidase regulatory domain-like"/>
    <property type="match status" value="1"/>
</dbReference>
<dbReference type="AlphaFoldDB" id="A0A956RQB4"/>
<comment type="caution">
    <text evidence="1">The sequence shown here is derived from an EMBL/GenBank/DDBJ whole genome shotgun (WGS) entry which is preliminary data.</text>
</comment>
<keyword evidence="1" id="KW-0645">Protease</keyword>
<keyword evidence="1" id="KW-0121">Carboxypeptidase</keyword>
<name>A0A956RQB4_UNCEI</name>
<reference evidence="1" key="2">
    <citation type="journal article" date="2021" name="Microbiome">
        <title>Successional dynamics and alternative stable states in a saline activated sludge microbial community over 9 years.</title>
        <authorList>
            <person name="Wang Y."/>
            <person name="Ye J."/>
            <person name="Ju F."/>
            <person name="Liu L."/>
            <person name="Boyd J.A."/>
            <person name="Deng Y."/>
            <person name="Parks D.H."/>
            <person name="Jiang X."/>
            <person name="Yin X."/>
            <person name="Woodcroft B.J."/>
            <person name="Tyson G.W."/>
            <person name="Hugenholtz P."/>
            <person name="Polz M.F."/>
            <person name="Zhang T."/>
        </authorList>
    </citation>
    <scope>NUCLEOTIDE SEQUENCE</scope>
    <source>
        <strain evidence="1">HKST-UBA01</strain>
    </source>
</reference>
<evidence type="ECO:0000313" key="2">
    <source>
        <dbReference type="Proteomes" id="UP000697710"/>
    </source>
</evidence>
<organism evidence="1 2">
    <name type="scientific">Eiseniibacteriota bacterium</name>
    <dbReference type="NCBI Taxonomy" id="2212470"/>
    <lineage>
        <taxon>Bacteria</taxon>
        <taxon>Candidatus Eiseniibacteriota</taxon>
    </lineage>
</organism>
<reference evidence="1" key="1">
    <citation type="submission" date="2020-04" db="EMBL/GenBank/DDBJ databases">
        <authorList>
            <person name="Zhang T."/>
        </authorList>
    </citation>
    <scope>NUCLEOTIDE SEQUENCE</scope>
    <source>
        <strain evidence="1">HKST-UBA01</strain>
    </source>
</reference>
<gene>
    <name evidence="1" type="ORF">KC729_18050</name>
</gene>
<dbReference type="InterPro" id="IPR008969">
    <property type="entry name" value="CarboxyPept-like_regulatory"/>
</dbReference>
<evidence type="ECO:0000313" key="1">
    <source>
        <dbReference type="EMBL" id="MCA9729596.1"/>
    </source>
</evidence>
<protein>
    <submittedName>
        <fullName evidence="1">Carboxypeptidase regulatory-like domain-containing protein</fullName>
    </submittedName>
</protein>
<accession>A0A956RQB4</accession>
<sequence length="468" mass="50365">MLQRAGDPDPHATSRPPVALMARTPDEIFDSPVILHKRPGTRVGWVGSVDHAWRRIAFLGDSEGDLTVALDRGATAEVTVTSVPQSARHPKLRVYYSPGRTDGGSDAVEPLFEGEFEKDGTTLLERLPAGTFTFTVVPDGASRTCGPRVGEVVAQLEPGVTTEVLLDLADERSRQTLADLRIQLSNEAPGRKLSNLTRLALWPAPVQGASPVGVLPLARYLATELRDSQELEVLWEGLVPGVYAVALLPQGAQSEVRLEAGREEKVELMLSTPVEVLVSVLHGRRPELARDAVVRYRPSLARGRASWSEVQGASRADGRHRLGCLPGSVQLAVSYPGHATAMRTIDVPADGPVEVNIQLTPAERWGLELHALQGELKVPLPLSFWERVSVRQVSEGTGRLVGTRFGTRQVGGLSALDAASAEFFVNGAGLYEVLLPSLPGMVTCEEARLELATIEGGTAEASFQVSFE</sequence>
<dbReference type="Proteomes" id="UP000697710">
    <property type="component" value="Unassembled WGS sequence"/>
</dbReference>